<gene>
    <name evidence="5" type="ORF">HA48_14295</name>
</gene>
<dbReference type="STRING" id="1076551.HA48_14295"/>
<feature type="chain" id="PRO_5012213761" description="BD-FAE-like domain-containing protein" evidence="3">
    <location>
        <begin position="25"/>
        <end position="314"/>
    </location>
</feature>
<dbReference type="InterPro" id="IPR049492">
    <property type="entry name" value="BD-FAE-like_dom"/>
</dbReference>
<feature type="region of interest" description="Disordered" evidence="2">
    <location>
        <begin position="31"/>
        <end position="51"/>
    </location>
</feature>
<evidence type="ECO:0000256" key="1">
    <source>
        <dbReference type="ARBA" id="ARBA00022801"/>
    </source>
</evidence>
<dbReference type="InterPro" id="IPR050300">
    <property type="entry name" value="GDXG_lipolytic_enzyme"/>
</dbReference>
<dbReference type="Pfam" id="PF20434">
    <property type="entry name" value="BD-FAE"/>
    <property type="match status" value="1"/>
</dbReference>
<dbReference type="Gene3D" id="3.40.50.1820">
    <property type="entry name" value="alpha/beta hydrolase"/>
    <property type="match status" value="1"/>
</dbReference>
<dbReference type="PANTHER" id="PTHR48081">
    <property type="entry name" value="AB HYDROLASE SUPERFAMILY PROTEIN C4A8.06C"/>
    <property type="match status" value="1"/>
</dbReference>
<name>A0A1X1D6X5_9GAMM</name>
<evidence type="ECO:0000256" key="3">
    <source>
        <dbReference type="SAM" id="SignalP"/>
    </source>
</evidence>
<feature type="signal peptide" evidence="3">
    <location>
        <begin position="1"/>
        <end position="24"/>
    </location>
</feature>
<comment type="caution">
    <text evidence="5">The sequence shown here is derived from an EMBL/GenBank/DDBJ whole genome shotgun (WGS) entry which is preliminary data.</text>
</comment>
<sequence length="314" mass="34449">MKKHLCLTLISISSLFFLTSAVFADTQEKRMNPIPQGGPTLHDKSYSPSFSDVSYGEDSSTQKLDIYLPMNTKGPYPVVIYAHPGGFKFGNKKMASFSIVDAILKKGYAFVSVDYRLSGESRFPAAVQDFFLASEFITSHANQYQLNPQRLYFYGESAGANIVSLAGLAFDDPTFNAGKKHPENFIKPEGVVALYPPVDFSKIQNFVTGQGCPVNNDNHQPTLEEQYLGGTLSDNQKKVYAANPAIYVKNNAPSFFIENGSNDCNVGTGQSAILVSALKKYNIPVSYKMIQGAGHGGLPFETSENIRLITDFLK</sequence>
<keyword evidence="6" id="KW-1185">Reference proteome</keyword>
<dbReference type="GO" id="GO:0016787">
    <property type="term" value="F:hydrolase activity"/>
    <property type="evidence" value="ECO:0007669"/>
    <property type="project" value="UniProtKB-KW"/>
</dbReference>
<dbReference type="RefSeq" id="WP_128601954.1">
    <property type="nucleotide sequence ID" value="NZ_MLFS01000041.1"/>
</dbReference>
<dbReference type="SUPFAM" id="SSF53474">
    <property type="entry name" value="alpha/beta-Hydrolases"/>
    <property type="match status" value="1"/>
</dbReference>
<evidence type="ECO:0000313" key="5">
    <source>
        <dbReference type="EMBL" id="ORM72435.1"/>
    </source>
</evidence>
<accession>A0A1X1D6X5</accession>
<proteinExistence type="predicted"/>
<reference evidence="5 6" key="1">
    <citation type="journal article" date="2017" name="Antonie Van Leeuwenhoek">
        <title>Phylogenomic resolution of the bacterial genus Pantoea and its relationship with Erwinia and Tatumella.</title>
        <authorList>
            <person name="Palmer M."/>
            <person name="Steenkamp E.T."/>
            <person name="Coetzee M.P."/>
            <person name="Chan W.Y."/>
            <person name="van Zyl E."/>
            <person name="De Maayer P."/>
            <person name="Coutinho T.A."/>
            <person name="Blom J."/>
            <person name="Smits T.H."/>
            <person name="Duffy B."/>
            <person name="Venter S.N."/>
        </authorList>
    </citation>
    <scope>NUCLEOTIDE SEQUENCE [LARGE SCALE GENOMIC DNA]</scope>
    <source>
        <strain evidence="5 6">LMG 26277</strain>
    </source>
</reference>
<evidence type="ECO:0000313" key="6">
    <source>
        <dbReference type="Proteomes" id="UP000193104"/>
    </source>
</evidence>
<organism evidence="5 6">
    <name type="scientific">Pantoea wallisii</name>
    <dbReference type="NCBI Taxonomy" id="1076551"/>
    <lineage>
        <taxon>Bacteria</taxon>
        <taxon>Pseudomonadati</taxon>
        <taxon>Pseudomonadota</taxon>
        <taxon>Gammaproteobacteria</taxon>
        <taxon>Enterobacterales</taxon>
        <taxon>Erwiniaceae</taxon>
        <taxon>Pantoea</taxon>
    </lineage>
</organism>
<evidence type="ECO:0000256" key="2">
    <source>
        <dbReference type="SAM" id="MobiDB-lite"/>
    </source>
</evidence>
<feature type="domain" description="BD-FAE-like" evidence="4">
    <location>
        <begin position="64"/>
        <end position="278"/>
    </location>
</feature>
<keyword evidence="3" id="KW-0732">Signal</keyword>
<dbReference type="Proteomes" id="UP000193104">
    <property type="component" value="Unassembled WGS sequence"/>
</dbReference>
<dbReference type="InterPro" id="IPR029058">
    <property type="entry name" value="AB_hydrolase_fold"/>
</dbReference>
<keyword evidence="1" id="KW-0378">Hydrolase</keyword>
<evidence type="ECO:0000259" key="4">
    <source>
        <dbReference type="Pfam" id="PF20434"/>
    </source>
</evidence>
<dbReference type="EMBL" id="MLFS01000041">
    <property type="protein sequence ID" value="ORM72435.1"/>
    <property type="molecule type" value="Genomic_DNA"/>
</dbReference>
<protein>
    <recommendedName>
        <fullName evidence="4">BD-FAE-like domain-containing protein</fullName>
    </recommendedName>
</protein>
<dbReference type="OrthoDB" id="9806180at2"/>
<dbReference type="AlphaFoldDB" id="A0A1X1D6X5"/>
<dbReference type="PANTHER" id="PTHR48081:SF13">
    <property type="entry name" value="ALPHA_BETA HYDROLASE"/>
    <property type="match status" value="1"/>
</dbReference>